<sequence>MAIYQSMQRVRFSSPDDYKKFQTIFADVRIHLKKLPGFLHLTWWVHNDDPCWYNEISLWTSFDALRDWHMNTYHKHAKEWAVRSGAIMEDIIANFEFKNARLIRVCPNCAHIQDKPYEINMEQEALSQPCPKCEFTFPVMRETTNSTAVFKDVVMPLQDLSSKEAATAS</sequence>
<keyword evidence="3" id="KW-1185">Reference proteome</keyword>
<dbReference type="InterPro" id="IPR011008">
    <property type="entry name" value="Dimeric_a/b-barrel"/>
</dbReference>
<gene>
    <name evidence="2" type="ORF">APY04_2805</name>
</gene>
<dbReference type="Proteomes" id="UP000059074">
    <property type="component" value="Unassembled WGS sequence"/>
</dbReference>
<dbReference type="PATRIC" id="fig|121290.4.peg.176"/>
<feature type="domain" description="ABM" evidence="1">
    <location>
        <begin position="15"/>
        <end position="80"/>
    </location>
</feature>
<accession>A0A109BAZ3</accession>
<dbReference type="Pfam" id="PF03992">
    <property type="entry name" value="ABM"/>
    <property type="match status" value="1"/>
</dbReference>
<evidence type="ECO:0000313" key="2">
    <source>
        <dbReference type="EMBL" id="KWT65453.1"/>
    </source>
</evidence>
<dbReference type="OrthoDB" id="4486695at2"/>
<evidence type="ECO:0000313" key="3">
    <source>
        <dbReference type="Proteomes" id="UP000059074"/>
    </source>
</evidence>
<dbReference type="AlphaFoldDB" id="A0A109BAZ3"/>
<comment type="caution">
    <text evidence="2">The sequence shown here is derived from an EMBL/GenBank/DDBJ whole genome shotgun (WGS) entry which is preliminary data.</text>
</comment>
<dbReference type="RefSeq" id="WP_068463537.1">
    <property type="nucleotide sequence ID" value="NZ_LMTR01000079.1"/>
</dbReference>
<dbReference type="EMBL" id="LMTR01000079">
    <property type="protein sequence ID" value="KWT65453.1"/>
    <property type="molecule type" value="Genomic_DNA"/>
</dbReference>
<dbReference type="InterPro" id="IPR007138">
    <property type="entry name" value="ABM_dom"/>
</dbReference>
<protein>
    <recommendedName>
        <fullName evidence="1">ABM domain-containing protein</fullName>
    </recommendedName>
</protein>
<name>A0A109BAZ3_HYPSL</name>
<evidence type="ECO:0000259" key="1">
    <source>
        <dbReference type="Pfam" id="PF03992"/>
    </source>
</evidence>
<dbReference type="Gene3D" id="3.30.70.100">
    <property type="match status" value="1"/>
</dbReference>
<dbReference type="SUPFAM" id="SSF54909">
    <property type="entry name" value="Dimeric alpha+beta barrel"/>
    <property type="match status" value="1"/>
</dbReference>
<organism evidence="2 3">
    <name type="scientific">Hyphomicrobium sulfonivorans</name>
    <dbReference type="NCBI Taxonomy" id="121290"/>
    <lineage>
        <taxon>Bacteria</taxon>
        <taxon>Pseudomonadati</taxon>
        <taxon>Pseudomonadota</taxon>
        <taxon>Alphaproteobacteria</taxon>
        <taxon>Hyphomicrobiales</taxon>
        <taxon>Hyphomicrobiaceae</taxon>
        <taxon>Hyphomicrobium</taxon>
    </lineage>
</organism>
<reference evidence="2 3" key="1">
    <citation type="submission" date="2015-10" db="EMBL/GenBank/DDBJ databases">
        <title>Transcriptomic analysis of a linuron degrading triple-species bacterial consortium.</title>
        <authorList>
            <person name="Albers P."/>
        </authorList>
    </citation>
    <scope>NUCLEOTIDE SEQUENCE [LARGE SCALE GENOMIC DNA]</scope>
    <source>
        <strain evidence="2 3">WDL6</strain>
    </source>
</reference>
<proteinExistence type="predicted"/>